<accession>A0A0R3L5J5</accession>
<feature type="chain" id="PRO_5009796952" evidence="1">
    <location>
        <begin position="22"/>
        <end position="96"/>
    </location>
</feature>
<comment type="caution">
    <text evidence="2">The sequence shown here is derived from an EMBL/GenBank/DDBJ whole genome shotgun (WGS) entry which is preliminary data.</text>
</comment>
<proteinExistence type="predicted"/>
<evidence type="ECO:0000256" key="1">
    <source>
        <dbReference type="SAM" id="SignalP"/>
    </source>
</evidence>
<dbReference type="Gene3D" id="3.40.50.1000">
    <property type="entry name" value="HAD superfamily/HAD-like"/>
    <property type="match status" value="1"/>
</dbReference>
<dbReference type="InterPro" id="IPR023214">
    <property type="entry name" value="HAD_sf"/>
</dbReference>
<dbReference type="EMBL" id="LLXX01000130">
    <property type="protein sequence ID" value="KRR04164.1"/>
    <property type="molecule type" value="Genomic_DNA"/>
</dbReference>
<dbReference type="AlphaFoldDB" id="A0A0R3L5J5"/>
<evidence type="ECO:0000313" key="3">
    <source>
        <dbReference type="Proteomes" id="UP000051913"/>
    </source>
</evidence>
<feature type="signal peptide" evidence="1">
    <location>
        <begin position="1"/>
        <end position="21"/>
    </location>
</feature>
<organism evidence="2 3">
    <name type="scientific">Bradyrhizobium valentinum</name>
    <dbReference type="NCBI Taxonomy" id="1518501"/>
    <lineage>
        <taxon>Bacteria</taxon>
        <taxon>Pseudomonadati</taxon>
        <taxon>Pseudomonadota</taxon>
        <taxon>Alphaproteobacteria</taxon>
        <taxon>Hyphomicrobiales</taxon>
        <taxon>Nitrobacteraceae</taxon>
        <taxon>Bradyrhizobium</taxon>
    </lineage>
</organism>
<sequence>MMVRFNALLLAFFAAISVVVAQPVDHLASWNDGAAKKAITDFVARVTTPGGADFVPPEERIIGRRPILAFGNSDGDLQMLDHGGAGRALCGHRASH</sequence>
<evidence type="ECO:0000313" key="2">
    <source>
        <dbReference type="EMBL" id="KRR04164.1"/>
    </source>
</evidence>
<dbReference type="STRING" id="1518501.CQ10_03230"/>
<name>A0A0R3L5J5_9BRAD</name>
<dbReference type="Proteomes" id="UP000051913">
    <property type="component" value="Unassembled WGS sequence"/>
</dbReference>
<gene>
    <name evidence="2" type="ORF">CP49_22725</name>
</gene>
<keyword evidence="1" id="KW-0732">Signal</keyword>
<reference evidence="2 3" key="1">
    <citation type="submission" date="2014-03" db="EMBL/GenBank/DDBJ databases">
        <title>Bradyrhizobium valentinum sp. nov., isolated from effective nodules of Lupinus mariae-josephae, a lupine endemic of basic-lime soils in Eastern Spain.</title>
        <authorList>
            <person name="Duran D."/>
            <person name="Rey L."/>
            <person name="Navarro A."/>
            <person name="Busquets A."/>
            <person name="Imperial J."/>
            <person name="Ruiz-Argueso T."/>
        </authorList>
    </citation>
    <scope>NUCLEOTIDE SEQUENCE [LARGE SCALE GENOMIC DNA]</scope>
    <source>
        <strain evidence="2 3">LmjM3</strain>
    </source>
</reference>
<protein>
    <submittedName>
        <fullName evidence="2">Uncharacterized protein</fullName>
    </submittedName>
</protein>
<keyword evidence="3" id="KW-1185">Reference proteome</keyword>